<gene>
    <name evidence="4" type="ORF">CEY15_06415</name>
</gene>
<dbReference type="Pfam" id="PF00296">
    <property type="entry name" value="Bac_luciferase"/>
    <property type="match status" value="1"/>
</dbReference>
<dbReference type="SUPFAM" id="SSF51679">
    <property type="entry name" value="Bacterial luciferase-like"/>
    <property type="match status" value="1"/>
</dbReference>
<reference evidence="5" key="1">
    <citation type="submission" date="2017-09" db="EMBL/GenBank/DDBJ databases">
        <authorList>
            <person name="Zhang Y."/>
            <person name="Huang X."/>
            <person name="Liu J."/>
            <person name="Lu L."/>
            <person name="Peng K."/>
        </authorList>
    </citation>
    <scope>NUCLEOTIDE SEQUENCE [LARGE SCALE GENOMIC DNA]</scope>
    <source>
        <strain evidence="5">S-XJ-1</strain>
    </source>
</reference>
<dbReference type="PANTHER" id="PTHR43244">
    <property type="match status" value="1"/>
</dbReference>
<evidence type="ECO:0000259" key="3">
    <source>
        <dbReference type="Pfam" id="PF00296"/>
    </source>
</evidence>
<dbReference type="InterPro" id="IPR011251">
    <property type="entry name" value="Luciferase-like_dom"/>
</dbReference>
<organism evidence="4 5">
    <name type="scientific">Dietzia natronolimnaea</name>
    <dbReference type="NCBI Taxonomy" id="161920"/>
    <lineage>
        <taxon>Bacteria</taxon>
        <taxon>Bacillati</taxon>
        <taxon>Actinomycetota</taxon>
        <taxon>Actinomycetes</taxon>
        <taxon>Mycobacteriales</taxon>
        <taxon>Dietziaceae</taxon>
        <taxon>Dietzia</taxon>
    </lineage>
</organism>
<dbReference type="RefSeq" id="WP_017835409.1">
    <property type="nucleotide sequence ID" value="NZ_NTGA01000012.1"/>
</dbReference>
<accession>A0A2A2WRU0</accession>
<dbReference type="InterPro" id="IPR019922">
    <property type="entry name" value="Lucif-like_OxRdatse_MSMEG_4141"/>
</dbReference>
<comment type="caution">
    <text evidence="4">The sequence shown here is derived from an EMBL/GenBank/DDBJ whole genome shotgun (WGS) entry which is preliminary data.</text>
</comment>
<evidence type="ECO:0000313" key="5">
    <source>
        <dbReference type="Proteomes" id="UP000218810"/>
    </source>
</evidence>
<proteinExistence type="predicted"/>
<dbReference type="EMBL" id="NTGA01000012">
    <property type="protein sequence ID" value="PAY23871.1"/>
    <property type="molecule type" value="Genomic_DNA"/>
</dbReference>
<protein>
    <submittedName>
        <fullName evidence="4">LLM class F420-dependent oxidoreductase</fullName>
    </submittedName>
</protein>
<dbReference type="NCBIfam" id="TIGR03620">
    <property type="entry name" value="F420_MSMEG_4141"/>
    <property type="match status" value="1"/>
</dbReference>
<evidence type="ECO:0000256" key="2">
    <source>
        <dbReference type="SAM" id="MobiDB-lite"/>
    </source>
</evidence>
<dbReference type="InterPro" id="IPR050564">
    <property type="entry name" value="F420-G6PD/mer"/>
</dbReference>
<name>A0A2A2WRU0_9ACTN</name>
<feature type="region of interest" description="Disordered" evidence="2">
    <location>
        <begin position="1"/>
        <end position="36"/>
    </location>
</feature>
<dbReference type="PANTHER" id="PTHR43244:SF1">
    <property type="entry name" value="5,10-METHYLENETETRAHYDROMETHANOPTERIN REDUCTASE"/>
    <property type="match status" value="1"/>
</dbReference>
<evidence type="ECO:0000256" key="1">
    <source>
        <dbReference type="ARBA" id="ARBA00023002"/>
    </source>
</evidence>
<dbReference type="AlphaFoldDB" id="A0A2A2WRU0"/>
<dbReference type="GO" id="GO:0016705">
    <property type="term" value="F:oxidoreductase activity, acting on paired donors, with incorporation or reduction of molecular oxygen"/>
    <property type="evidence" value="ECO:0007669"/>
    <property type="project" value="InterPro"/>
</dbReference>
<dbReference type="OrthoDB" id="4760590at2"/>
<dbReference type="Proteomes" id="UP000218810">
    <property type="component" value="Unassembled WGS sequence"/>
</dbReference>
<dbReference type="Gene3D" id="3.20.20.30">
    <property type="entry name" value="Luciferase-like domain"/>
    <property type="match status" value="1"/>
</dbReference>
<keyword evidence="5" id="KW-1185">Reference proteome</keyword>
<sequence>MSDSPHDATDRADHDRVDHERAGGNRADDSRAADNRAGRAQLGRVGLWTGSLEGVPPAGIPDLLGELDDQGWGSLWFGEAVGREAFTAAQLYLSATSRMAIGTGIANIYGRDASAAGAAARTIEALHPGRFVLGLGVSHAPLVERHRGHHYGRPLSAMREYLDALDRSQPMAAGEDTMPPVVLAALGPKMLELSRDRTSGAHPYLTLPEHTARAREILGGSGDDGPALVVEHAAVLAAGVEDDDELWRSRARDHLNIYTGLPNYRNSWTRQGFDESDYIRGGSDRLQAALVTRGIEATRVRVQEHLDAGASTVLVQVLGENVLAPPVEDWRRASEGLLV</sequence>
<keyword evidence="1" id="KW-0560">Oxidoreductase</keyword>
<evidence type="ECO:0000313" key="4">
    <source>
        <dbReference type="EMBL" id="PAY23871.1"/>
    </source>
</evidence>
<dbReference type="InterPro" id="IPR036661">
    <property type="entry name" value="Luciferase-like_sf"/>
</dbReference>
<feature type="domain" description="Luciferase-like" evidence="3">
    <location>
        <begin position="55"/>
        <end position="276"/>
    </location>
</feature>